<evidence type="ECO:0000256" key="2">
    <source>
        <dbReference type="ARBA" id="ARBA00022723"/>
    </source>
</evidence>
<sequence>MTTRTSEPLTAEFLDLISSVRRAVGDGADSAVTARRVGEALSERLSAGLPVPDHLRRHDPDHYTQHIAHVEPGGVFSIVVLVWLPGQATAIHDHVSWCVTGVLEGQETEEVYELRETDGRTCLVRTGESVNVSGAVSVLDPPGDIHRVHNSCSELAVSLHIYGADIHKLGSSIRRTYDLPVVERAG</sequence>
<comment type="similarity">
    <text evidence="1">Belongs to the cysteine dioxygenase family.</text>
</comment>
<evidence type="ECO:0000256" key="4">
    <source>
        <dbReference type="ARBA" id="ARBA00023002"/>
    </source>
</evidence>
<evidence type="ECO:0000256" key="7">
    <source>
        <dbReference type="PIRSR" id="PIRSR610300-51"/>
    </source>
</evidence>
<feature type="cross-link" description="3'-(S-cysteinyl)-tyrosine (Cys-Tyr)" evidence="6">
    <location>
        <begin position="98"/>
        <end position="162"/>
    </location>
</feature>
<dbReference type="InterPro" id="IPR010300">
    <property type="entry name" value="CDO_1"/>
</dbReference>
<dbReference type="GO" id="GO:0016702">
    <property type="term" value="F:oxidoreductase activity, acting on single donors with incorporation of molecular oxygen, incorporation of two atoms of oxygen"/>
    <property type="evidence" value="ECO:0007669"/>
    <property type="project" value="InterPro"/>
</dbReference>
<evidence type="ECO:0000256" key="1">
    <source>
        <dbReference type="ARBA" id="ARBA00006622"/>
    </source>
</evidence>
<dbReference type="STRING" id="928724.SacglDRAFT_02019"/>
<feature type="binding site" evidence="7">
    <location>
        <position position="146"/>
    </location>
    <ligand>
        <name>Fe cation</name>
        <dbReference type="ChEBI" id="CHEBI:24875"/>
        <note>catalytic</note>
    </ligand>
</feature>
<dbReference type="Proteomes" id="UP000005087">
    <property type="component" value="Chromosome"/>
</dbReference>
<name>I1D1V1_9PSEU</name>
<protein>
    <submittedName>
        <fullName evidence="8">Putative metal-dependent enzyme of the double-stranded beta helix superfamily</fullName>
    </submittedName>
</protein>
<dbReference type="HOGENOM" id="CLU_118472_0_0_11"/>
<dbReference type="InterPro" id="IPR011051">
    <property type="entry name" value="RmlC_Cupin_sf"/>
</dbReference>
<dbReference type="PANTHER" id="PTHR12918:SF1">
    <property type="entry name" value="CYSTEINE DIOXYGENASE TYPE 1"/>
    <property type="match status" value="1"/>
</dbReference>
<reference evidence="9" key="2">
    <citation type="submission" date="2012-01" db="EMBL/GenBank/DDBJ databases">
        <title>Noncontiguous Finished sequence of chromosome of Saccharomonospora glauca K62.</title>
        <authorList>
            <consortium name="US DOE Joint Genome Institute"/>
            <person name="Lucas S."/>
            <person name="Han J."/>
            <person name="Lapidus A."/>
            <person name="Cheng J.-F."/>
            <person name="Goodwin L."/>
            <person name="Pitluck S."/>
            <person name="Peters L."/>
            <person name="Mikhailova N."/>
            <person name="Held B."/>
            <person name="Detter J.C."/>
            <person name="Han C."/>
            <person name="Tapia R."/>
            <person name="Land M."/>
            <person name="Hauser L."/>
            <person name="Kyrpides N."/>
            <person name="Ivanova N."/>
            <person name="Pagani I."/>
            <person name="Brambilla E.-M."/>
            <person name="Klenk H.-P."/>
            <person name="Woyke T."/>
        </authorList>
    </citation>
    <scope>NUCLEOTIDE SEQUENCE [LARGE SCALE GENOMIC DNA]</scope>
    <source>
        <strain evidence="9">K62</strain>
    </source>
</reference>
<organism evidence="8 9">
    <name type="scientific">Saccharomonospora glauca K62</name>
    <dbReference type="NCBI Taxonomy" id="928724"/>
    <lineage>
        <taxon>Bacteria</taxon>
        <taxon>Bacillati</taxon>
        <taxon>Actinomycetota</taxon>
        <taxon>Actinomycetes</taxon>
        <taxon>Pseudonocardiales</taxon>
        <taxon>Pseudonocardiaceae</taxon>
        <taxon>Saccharomonospora</taxon>
    </lineage>
</organism>
<dbReference type="RefSeq" id="WP_005464078.1">
    <property type="nucleotide sequence ID" value="NZ_CM001484.1"/>
</dbReference>
<keyword evidence="6" id="KW-0883">Thioether bond</keyword>
<feature type="binding site" evidence="7">
    <location>
        <position position="92"/>
    </location>
    <ligand>
        <name>Fe cation</name>
        <dbReference type="ChEBI" id="CHEBI:24875"/>
        <note>catalytic</note>
    </ligand>
</feature>
<proteinExistence type="inferred from homology"/>
<dbReference type="Gene3D" id="2.60.120.10">
    <property type="entry name" value="Jelly Rolls"/>
    <property type="match status" value="1"/>
</dbReference>
<keyword evidence="4" id="KW-0560">Oxidoreductase</keyword>
<gene>
    <name evidence="8" type="ORF">SacglDRAFT_02019</name>
</gene>
<dbReference type="AlphaFoldDB" id="I1D1V1"/>
<evidence type="ECO:0000256" key="6">
    <source>
        <dbReference type="PIRSR" id="PIRSR610300-50"/>
    </source>
</evidence>
<dbReference type="GO" id="GO:0008198">
    <property type="term" value="F:ferrous iron binding"/>
    <property type="evidence" value="ECO:0007669"/>
    <property type="project" value="TreeGrafter"/>
</dbReference>
<dbReference type="eggNOG" id="COG5553">
    <property type="taxonomic scope" value="Bacteria"/>
</dbReference>
<keyword evidence="3" id="KW-0223">Dioxygenase</keyword>
<dbReference type="EMBL" id="CM001484">
    <property type="protein sequence ID" value="EIE98925.1"/>
    <property type="molecule type" value="Genomic_DNA"/>
</dbReference>
<dbReference type="PANTHER" id="PTHR12918">
    <property type="entry name" value="CYSTEINE DIOXYGENASE"/>
    <property type="match status" value="1"/>
</dbReference>
<evidence type="ECO:0000313" key="8">
    <source>
        <dbReference type="EMBL" id="EIE98925.1"/>
    </source>
</evidence>
<evidence type="ECO:0000313" key="9">
    <source>
        <dbReference type="Proteomes" id="UP000005087"/>
    </source>
</evidence>
<evidence type="ECO:0000256" key="3">
    <source>
        <dbReference type="ARBA" id="ARBA00022964"/>
    </source>
</evidence>
<feature type="binding site" evidence="7">
    <location>
        <position position="94"/>
    </location>
    <ligand>
        <name>Fe cation</name>
        <dbReference type="ChEBI" id="CHEBI:24875"/>
        <note>catalytic</note>
    </ligand>
</feature>
<keyword evidence="2 7" id="KW-0479">Metal-binding</keyword>
<keyword evidence="9" id="KW-1185">Reference proteome</keyword>
<dbReference type="CDD" id="cd10548">
    <property type="entry name" value="cupin_CDO"/>
    <property type="match status" value="1"/>
</dbReference>
<accession>I1D1V1</accession>
<dbReference type="OrthoDB" id="7059163at2"/>
<dbReference type="Pfam" id="PF05995">
    <property type="entry name" value="CDO_I"/>
    <property type="match status" value="1"/>
</dbReference>
<reference evidence="8 9" key="1">
    <citation type="submission" date="2011-09" db="EMBL/GenBank/DDBJ databases">
        <authorList>
            <consortium name="US DOE Joint Genome Institute (JGI-PGF)"/>
            <person name="Lucas S."/>
            <person name="Han J."/>
            <person name="Lapidus A."/>
            <person name="Cheng J.-F."/>
            <person name="Goodwin L."/>
            <person name="Pitluck S."/>
            <person name="Peters L."/>
            <person name="Land M.L."/>
            <person name="Hauser L."/>
            <person name="Brambilla E."/>
            <person name="Klenk H.-P."/>
            <person name="Woyke T.J."/>
        </authorList>
    </citation>
    <scope>NUCLEOTIDE SEQUENCE [LARGE SCALE GENOMIC DNA]</scope>
    <source>
        <strain evidence="8 9">K62</strain>
    </source>
</reference>
<dbReference type="SUPFAM" id="SSF51182">
    <property type="entry name" value="RmlC-like cupins"/>
    <property type="match status" value="1"/>
</dbReference>
<evidence type="ECO:0000256" key="5">
    <source>
        <dbReference type="ARBA" id="ARBA00023004"/>
    </source>
</evidence>
<keyword evidence="5 7" id="KW-0408">Iron</keyword>
<dbReference type="InterPro" id="IPR014710">
    <property type="entry name" value="RmlC-like_jellyroll"/>
</dbReference>